<protein>
    <submittedName>
        <fullName evidence="10">Polyamine ABC transporter permease</fullName>
    </submittedName>
</protein>
<dbReference type="GO" id="GO:0005886">
    <property type="term" value="C:plasma membrane"/>
    <property type="evidence" value="ECO:0007669"/>
    <property type="project" value="UniProtKB-SubCell"/>
</dbReference>
<reference evidence="10 11" key="1">
    <citation type="submission" date="2019-10" db="EMBL/GenBank/DDBJ databases">
        <title>Whole genome shotgun sequence of Acrocarpospora macrocephala NBRC 16266.</title>
        <authorList>
            <person name="Ichikawa N."/>
            <person name="Kimura A."/>
            <person name="Kitahashi Y."/>
            <person name="Komaki H."/>
            <person name="Oguchi A."/>
        </authorList>
    </citation>
    <scope>NUCLEOTIDE SEQUENCE [LARGE SCALE GENOMIC DNA]</scope>
    <source>
        <strain evidence="10 11">NBRC 16266</strain>
    </source>
</reference>
<feature type="transmembrane region" description="Helical" evidence="8">
    <location>
        <begin position="12"/>
        <end position="36"/>
    </location>
</feature>
<dbReference type="Proteomes" id="UP000331127">
    <property type="component" value="Unassembled WGS sequence"/>
</dbReference>
<dbReference type="RefSeq" id="WP_155352686.1">
    <property type="nucleotide sequence ID" value="NZ_BAAAHL010000029.1"/>
</dbReference>
<dbReference type="SUPFAM" id="SSF161098">
    <property type="entry name" value="MetI-like"/>
    <property type="match status" value="1"/>
</dbReference>
<keyword evidence="3" id="KW-1003">Cell membrane</keyword>
<keyword evidence="4" id="KW-0997">Cell inner membrane</keyword>
<feature type="transmembrane region" description="Helical" evidence="8">
    <location>
        <begin position="102"/>
        <end position="126"/>
    </location>
</feature>
<evidence type="ECO:0000256" key="1">
    <source>
        <dbReference type="ARBA" id="ARBA00004429"/>
    </source>
</evidence>
<dbReference type="InterPro" id="IPR000515">
    <property type="entry name" value="MetI-like"/>
</dbReference>
<dbReference type="AlphaFoldDB" id="A0A5M3WD47"/>
<feature type="transmembrane region" description="Helical" evidence="8">
    <location>
        <begin position="179"/>
        <end position="204"/>
    </location>
</feature>
<dbReference type="CDD" id="cd06261">
    <property type="entry name" value="TM_PBP2"/>
    <property type="match status" value="1"/>
</dbReference>
<sequence>MAKLLDIVVRSLGRIALAAIVIVILAPVVVVLLISFSDQVRFAFPPGGFGWRQYQELFRDPVWMESIGLSLSLALPATFLAVAVALPVSLIAQRSKLPGRNLLQGTAVASIIIPTTALAVGLFTLYSRLGLTSTNLGLIVAQAVLALPIVLIGITTGLSKISRTPEFAAMTMGASLTRALLEITGRALLPAIVASAIMGFLHAFDEVVIVNFVGGPGQVTLPKAILDSVQNQTDPVITAAASLLMIGSALLMAVAAIVGRIASRRRRG</sequence>
<evidence type="ECO:0000256" key="5">
    <source>
        <dbReference type="ARBA" id="ARBA00022692"/>
    </source>
</evidence>
<keyword evidence="6 8" id="KW-1133">Transmembrane helix</keyword>
<evidence type="ECO:0000256" key="3">
    <source>
        <dbReference type="ARBA" id="ARBA00022475"/>
    </source>
</evidence>
<evidence type="ECO:0000256" key="2">
    <source>
        <dbReference type="ARBA" id="ARBA00022448"/>
    </source>
</evidence>
<keyword evidence="7 8" id="KW-0472">Membrane</keyword>
<dbReference type="OrthoDB" id="6496035at2"/>
<keyword evidence="2 8" id="KW-0813">Transport</keyword>
<feature type="transmembrane region" description="Helical" evidence="8">
    <location>
        <begin position="67"/>
        <end position="90"/>
    </location>
</feature>
<dbReference type="GO" id="GO:0055085">
    <property type="term" value="P:transmembrane transport"/>
    <property type="evidence" value="ECO:0007669"/>
    <property type="project" value="InterPro"/>
</dbReference>
<feature type="domain" description="ABC transmembrane type-1" evidence="9">
    <location>
        <begin position="67"/>
        <end position="255"/>
    </location>
</feature>
<evidence type="ECO:0000256" key="4">
    <source>
        <dbReference type="ARBA" id="ARBA00022519"/>
    </source>
</evidence>
<dbReference type="Gene3D" id="1.10.3720.10">
    <property type="entry name" value="MetI-like"/>
    <property type="match status" value="1"/>
</dbReference>
<feature type="transmembrane region" description="Helical" evidence="8">
    <location>
        <begin position="236"/>
        <end position="258"/>
    </location>
</feature>
<proteinExistence type="inferred from homology"/>
<evidence type="ECO:0000313" key="11">
    <source>
        <dbReference type="Proteomes" id="UP000331127"/>
    </source>
</evidence>
<evidence type="ECO:0000256" key="7">
    <source>
        <dbReference type="ARBA" id="ARBA00023136"/>
    </source>
</evidence>
<evidence type="ECO:0000256" key="8">
    <source>
        <dbReference type="RuleBase" id="RU363032"/>
    </source>
</evidence>
<keyword evidence="11" id="KW-1185">Reference proteome</keyword>
<evidence type="ECO:0000313" key="10">
    <source>
        <dbReference type="EMBL" id="GES06987.1"/>
    </source>
</evidence>
<dbReference type="Pfam" id="PF00528">
    <property type="entry name" value="BPD_transp_1"/>
    <property type="match status" value="1"/>
</dbReference>
<name>A0A5M3WD47_9ACTN</name>
<dbReference type="PROSITE" id="PS50928">
    <property type="entry name" value="ABC_TM1"/>
    <property type="match status" value="1"/>
</dbReference>
<accession>A0A5M3WD47</accession>
<comment type="caution">
    <text evidence="10">The sequence shown here is derived from an EMBL/GenBank/DDBJ whole genome shotgun (WGS) entry which is preliminary data.</text>
</comment>
<dbReference type="PANTHER" id="PTHR43357">
    <property type="entry name" value="INNER MEMBRANE ABC TRANSPORTER PERMEASE PROTEIN YDCV"/>
    <property type="match status" value="1"/>
</dbReference>
<gene>
    <name evidence="10" type="ORF">Amac_005820</name>
</gene>
<organism evidence="10 11">
    <name type="scientific">Acrocarpospora macrocephala</name>
    <dbReference type="NCBI Taxonomy" id="150177"/>
    <lineage>
        <taxon>Bacteria</taxon>
        <taxon>Bacillati</taxon>
        <taxon>Actinomycetota</taxon>
        <taxon>Actinomycetes</taxon>
        <taxon>Streptosporangiales</taxon>
        <taxon>Streptosporangiaceae</taxon>
        <taxon>Acrocarpospora</taxon>
    </lineage>
</organism>
<dbReference type="EMBL" id="BLAE01000004">
    <property type="protein sequence ID" value="GES06987.1"/>
    <property type="molecule type" value="Genomic_DNA"/>
</dbReference>
<comment type="subcellular location">
    <subcellularLocation>
        <location evidence="1">Cell inner membrane</location>
        <topology evidence="1">Multi-pass membrane protein</topology>
    </subcellularLocation>
    <subcellularLocation>
        <location evidence="8">Cell membrane</location>
        <topology evidence="8">Multi-pass membrane protein</topology>
    </subcellularLocation>
</comment>
<feature type="transmembrane region" description="Helical" evidence="8">
    <location>
        <begin position="138"/>
        <end position="158"/>
    </location>
</feature>
<evidence type="ECO:0000259" key="9">
    <source>
        <dbReference type="PROSITE" id="PS50928"/>
    </source>
</evidence>
<dbReference type="InterPro" id="IPR035906">
    <property type="entry name" value="MetI-like_sf"/>
</dbReference>
<dbReference type="PANTHER" id="PTHR43357:SF4">
    <property type="entry name" value="INNER MEMBRANE ABC TRANSPORTER PERMEASE PROTEIN YDCV"/>
    <property type="match status" value="1"/>
</dbReference>
<comment type="similarity">
    <text evidence="8">Belongs to the binding-protein-dependent transport system permease family.</text>
</comment>
<keyword evidence="5 8" id="KW-0812">Transmembrane</keyword>
<evidence type="ECO:0000256" key="6">
    <source>
        <dbReference type="ARBA" id="ARBA00022989"/>
    </source>
</evidence>